<dbReference type="Gene3D" id="3.30.450.20">
    <property type="entry name" value="PAS domain"/>
    <property type="match status" value="1"/>
</dbReference>
<dbReference type="GO" id="GO:0046983">
    <property type="term" value="F:protein dimerization activity"/>
    <property type="evidence" value="ECO:0007669"/>
    <property type="project" value="InterPro"/>
</dbReference>
<dbReference type="SUPFAM" id="SSF47459">
    <property type="entry name" value="HLH, helix-loop-helix DNA-binding domain"/>
    <property type="match status" value="1"/>
</dbReference>
<organism evidence="6 7">
    <name type="scientific">Petromyzon marinus</name>
    <name type="common">Sea lamprey</name>
    <dbReference type="NCBI Taxonomy" id="7757"/>
    <lineage>
        <taxon>Eukaryota</taxon>
        <taxon>Metazoa</taxon>
        <taxon>Chordata</taxon>
        <taxon>Craniata</taxon>
        <taxon>Vertebrata</taxon>
        <taxon>Cyclostomata</taxon>
        <taxon>Hyperoartia</taxon>
        <taxon>Petromyzontiformes</taxon>
        <taxon>Petromyzontidae</taxon>
        <taxon>Petromyzon</taxon>
    </lineage>
</organism>
<accession>A0AAJ7SKY8</accession>
<evidence type="ECO:0000259" key="5">
    <source>
        <dbReference type="PROSITE" id="PS50888"/>
    </source>
</evidence>
<dbReference type="GO" id="GO:0000981">
    <property type="term" value="F:DNA-binding transcription factor activity, RNA polymerase II-specific"/>
    <property type="evidence" value="ECO:0007669"/>
    <property type="project" value="InterPro"/>
</dbReference>
<dbReference type="PANTHER" id="PTHR46055:SF3">
    <property type="entry name" value="CIRCADIAN LOCOMOTER OUTPUT CYCLES PROTEIN KAPUT"/>
    <property type="match status" value="1"/>
</dbReference>
<dbReference type="Proteomes" id="UP001318040">
    <property type="component" value="Unplaced"/>
</dbReference>
<dbReference type="RefSeq" id="XP_032801311.1">
    <property type="nucleotide sequence ID" value="XM_032945420.1"/>
</dbReference>
<dbReference type="InterPro" id="IPR036638">
    <property type="entry name" value="HLH_DNA-bd_sf"/>
</dbReference>
<feature type="compositionally biased region" description="Basic and acidic residues" evidence="3">
    <location>
        <begin position="1"/>
        <end position="11"/>
    </location>
</feature>
<dbReference type="InterPro" id="IPR035965">
    <property type="entry name" value="PAS-like_dom_sf"/>
</dbReference>
<dbReference type="InterPro" id="IPR047230">
    <property type="entry name" value="CLOCK-like"/>
</dbReference>
<dbReference type="GO" id="GO:0032922">
    <property type="term" value="P:circadian regulation of gene expression"/>
    <property type="evidence" value="ECO:0007669"/>
    <property type="project" value="InterPro"/>
</dbReference>
<evidence type="ECO:0000313" key="7">
    <source>
        <dbReference type="RefSeq" id="XP_032801311.1"/>
    </source>
</evidence>
<dbReference type="InterPro" id="IPR011598">
    <property type="entry name" value="bHLH_dom"/>
</dbReference>
<protein>
    <submittedName>
        <fullName evidence="7">Circadian locomoter output cycles protein kaput-like</fullName>
    </submittedName>
</protein>
<proteinExistence type="predicted"/>
<dbReference type="InterPro" id="IPR000014">
    <property type="entry name" value="PAS"/>
</dbReference>
<feature type="domain" description="PAS" evidence="4">
    <location>
        <begin position="110"/>
        <end position="173"/>
    </location>
</feature>
<evidence type="ECO:0000313" key="6">
    <source>
        <dbReference type="Proteomes" id="UP001318040"/>
    </source>
</evidence>
<feature type="domain" description="BHLH" evidence="5">
    <location>
        <begin position="29"/>
        <end position="87"/>
    </location>
</feature>
<dbReference type="GO" id="GO:1990513">
    <property type="term" value="C:CLOCK-BMAL transcription complex"/>
    <property type="evidence" value="ECO:0007669"/>
    <property type="project" value="TreeGrafter"/>
</dbReference>
<evidence type="ECO:0000259" key="4">
    <source>
        <dbReference type="PROSITE" id="PS50112"/>
    </source>
</evidence>
<dbReference type="CDD" id="cd00130">
    <property type="entry name" value="PAS"/>
    <property type="match status" value="1"/>
</dbReference>
<dbReference type="AlphaFoldDB" id="A0AAJ7SKY8"/>
<dbReference type="SUPFAM" id="SSF55785">
    <property type="entry name" value="PYP-like sensor domain (PAS domain)"/>
    <property type="match status" value="1"/>
</dbReference>
<dbReference type="InterPro" id="IPR013767">
    <property type="entry name" value="PAS_fold"/>
</dbReference>
<dbReference type="PANTHER" id="PTHR46055">
    <property type="entry name" value="CIRCADIAN LOCOMOTER OUTPUT CYCLES PROTEIN KAPUT"/>
    <property type="match status" value="1"/>
</dbReference>
<evidence type="ECO:0000256" key="1">
    <source>
        <dbReference type="ARBA" id="ARBA00023108"/>
    </source>
</evidence>
<feature type="compositionally biased region" description="Basic residues" evidence="3">
    <location>
        <begin position="29"/>
        <end position="39"/>
    </location>
</feature>
<dbReference type="KEGG" id="pmrn:116938316"/>
<dbReference type="Pfam" id="PF00989">
    <property type="entry name" value="PAS"/>
    <property type="match status" value="1"/>
</dbReference>
<keyword evidence="6" id="KW-1185">Reference proteome</keyword>
<name>A0AAJ7SKY8_PETMA</name>
<dbReference type="SMART" id="SM00091">
    <property type="entry name" value="PAS"/>
    <property type="match status" value="1"/>
</dbReference>
<keyword evidence="2" id="KW-0539">Nucleus</keyword>
<dbReference type="SMART" id="SM00353">
    <property type="entry name" value="HLH"/>
    <property type="match status" value="1"/>
</dbReference>
<dbReference type="PROSITE" id="PS50888">
    <property type="entry name" value="BHLH"/>
    <property type="match status" value="1"/>
</dbReference>
<sequence length="305" mass="33876">MFSDSPRRDEGAVLVVGEGLLDDDDKDRAKRASRNKSEKKRRDQFNQLIKELSSMLPSAGGLLHATQQRKMDKSTVLQSTIDFLHKHKETSAQTDAGELHPGWKPSYLSDAEFTQLMLEAMDGFLMAVTTDGNVVYVSESVTPLLQQLPSDLVDQNLLNFLPDREHAEVYRRLSSHVLHLVTTTASSTTTATTASSTTASSSSSHYLEERNQLEFCCHLLRGCLDQRSSPTYEHVTFTGNFRSYDNGDLSLSLCLSVSLSCLCVSLCVCVCLCVYLCLSLVSVCLSVSILRARHLHGKLPLLRQR</sequence>
<evidence type="ECO:0000256" key="3">
    <source>
        <dbReference type="SAM" id="MobiDB-lite"/>
    </source>
</evidence>
<dbReference type="Pfam" id="PF00010">
    <property type="entry name" value="HLH"/>
    <property type="match status" value="1"/>
</dbReference>
<dbReference type="Gene3D" id="4.10.280.10">
    <property type="entry name" value="Helix-loop-helix DNA-binding domain"/>
    <property type="match status" value="1"/>
</dbReference>
<gene>
    <name evidence="7" type="primary">LOC116938316</name>
</gene>
<reference evidence="7" key="1">
    <citation type="submission" date="2025-08" db="UniProtKB">
        <authorList>
            <consortium name="RefSeq"/>
        </authorList>
    </citation>
    <scope>IDENTIFICATION</scope>
    <source>
        <tissue evidence="7">Sperm</tissue>
    </source>
</reference>
<keyword evidence="1" id="KW-0090">Biological rhythms</keyword>
<dbReference type="GO" id="GO:0000978">
    <property type="term" value="F:RNA polymerase II cis-regulatory region sequence-specific DNA binding"/>
    <property type="evidence" value="ECO:0007669"/>
    <property type="project" value="TreeGrafter"/>
</dbReference>
<evidence type="ECO:0000256" key="2">
    <source>
        <dbReference type="ARBA" id="ARBA00023242"/>
    </source>
</evidence>
<feature type="region of interest" description="Disordered" evidence="3">
    <location>
        <begin position="1"/>
        <end position="43"/>
    </location>
</feature>
<dbReference type="PROSITE" id="PS50112">
    <property type="entry name" value="PAS"/>
    <property type="match status" value="1"/>
</dbReference>